<dbReference type="Proteomes" id="UP000310200">
    <property type="component" value="Unassembled WGS sequence"/>
</dbReference>
<evidence type="ECO:0000313" key="3">
    <source>
        <dbReference type="Proteomes" id="UP000310200"/>
    </source>
</evidence>
<sequence length="567" mass="64472">MEITHHRARFAPVNPPSSPCSFAYRAMNSHGCNAAEQQEKKLQHLQPRCRRQRRTRGQESLAARPCLRLFVHVASGIAHTRTCTPRTLSTPRTTAACMYESYESVPAPYFWDKELCKHEFTSGGHYCPGPGASYPSGTSLVQSFLLVTLPVTSTSMRYDRYDTCLHVCLRTYAVLVHYARMLREQRRTGRPARFRARCEARLRLSSARELFFTVFHGRAKLQAVDHHSPQFSSIINASAMHNAFIAFCRRFATTAHVTCINTGAAEKCARDDVILSIIKRIICARSHCPVPCASSHTGNLGMHRMHEFMIARKSGMFGTEVPLRETNFMERLQPTPRKYRCGFLEIRSYTEGEFFFPTGFDFRQRKTAEKRNRERVDLSQNVGRIERKSPAGSVHGTTIRHRPPPRVPNGREGVQRESRGCNNSETVTVNTLDRLMRGVVPCKWEASLGVGDACPGEMQEAQEIKKRSSKHQARFDVKADSQAYPNIMLHELLNFPKLEDATPGRHWLHRIVGTLVVYRERAPKGGAEKVGETSRHAAIIYIYNRHSETTIATVTFVYCETYRFTFA</sequence>
<keyword evidence="3" id="KW-1185">Reference proteome</keyword>
<gene>
    <name evidence="2" type="ORF">DBV15_10278</name>
</gene>
<evidence type="ECO:0000313" key="2">
    <source>
        <dbReference type="EMBL" id="TGZ53643.1"/>
    </source>
</evidence>
<accession>A0A4S2KUA6</accession>
<evidence type="ECO:0000256" key="1">
    <source>
        <dbReference type="SAM" id="MobiDB-lite"/>
    </source>
</evidence>
<proteinExistence type="predicted"/>
<comment type="caution">
    <text evidence="2">The sequence shown here is derived from an EMBL/GenBank/DDBJ whole genome shotgun (WGS) entry which is preliminary data.</text>
</comment>
<dbReference type="AlphaFoldDB" id="A0A4S2KUA6"/>
<protein>
    <submittedName>
        <fullName evidence="2">Uncharacterized protein</fullName>
    </submittedName>
</protein>
<dbReference type="EMBL" id="QBLH01000975">
    <property type="protein sequence ID" value="TGZ53643.1"/>
    <property type="molecule type" value="Genomic_DNA"/>
</dbReference>
<reference evidence="2 3" key="1">
    <citation type="journal article" date="2019" name="Philos. Trans. R. Soc. Lond., B, Biol. Sci.">
        <title>Ant behaviour and brain gene expression of defending hosts depend on the ecological success of the intruding social parasite.</title>
        <authorList>
            <person name="Kaur R."/>
            <person name="Stoldt M."/>
            <person name="Jongepier E."/>
            <person name="Feldmeyer B."/>
            <person name="Menzel F."/>
            <person name="Bornberg-Bauer E."/>
            <person name="Foitzik S."/>
        </authorList>
    </citation>
    <scope>NUCLEOTIDE SEQUENCE [LARGE SCALE GENOMIC DNA]</scope>
    <source>
        <tissue evidence="2">Whole body</tissue>
    </source>
</reference>
<organism evidence="2 3">
    <name type="scientific">Temnothorax longispinosus</name>
    <dbReference type="NCBI Taxonomy" id="300112"/>
    <lineage>
        <taxon>Eukaryota</taxon>
        <taxon>Metazoa</taxon>
        <taxon>Ecdysozoa</taxon>
        <taxon>Arthropoda</taxon>
        <taxon>Hexapoda</taxon>
        <taxon>Insecta</taxon>
        <taxon>Pterygota</taxon>
        <taxon>Neoptera</taxon>
        <taxon>Endopterygota</taxon>
        <taxon>Hymenoptera</taxon>
        <taxon>Apocrita</taxon>
        <taxon>Aculeata</taxon>
        <taxon>Formicoidea</taxon>
        <taxon>Formicidae</taxon>
        <taxon>Myrmicinae</taxon>
        <taxon>Temnothorax</taxon>
    </lineage>
</organism>
<name>A0A4S2KUA6_9HYME</name>
<feature type="region of interest" description="Disordered" evidence="1">
    <location>
        <begin position="388"/>
        <end position="421"/>
    </location>
</feature>